<sequence>MTELLVISTVTGLTTVAGALTTLFAGEPGTKLMAFYLGLSAGIMALVIVADLLPAALSGGEAYGILLGLLVGVVMLRALHHGMDRMSGEALVSARTEPTPAHWRQAGWMMGIALALHHIPEGIAIGAGFEAHHQVGVMLALSMALHNIPEGIGLAAPFLLGQLRRRMIVLFSFLVSLCIPLGAWLGGIYFTTSPQAVAFGMAFAAGAMGYLVFWELGPSGIRLHRLSAQFGMLISLIAMLILHALPG</sequence>
<protein>
    <submittedName>
        <fullName evidence="8">Zinc transporter ZupT</fullName>
    </submittedName>
</protein>
<comment type="similarity">
    <text evidence="2">Belongs to the ZIP transporter (TC 2.A.5) family.</text>
</comment>
<dbReference type="KEGG" id="asoc:CB4_00579"/>
<dbReference type="GO" id="GO:0005886">
    <property type="term" value="C:plasma membrane"/>
    <property type="evidence" value="ECO:0007669"/>
    <property type="project" value="UniProtKB-SubCell"/>
</dbReference>
<keyword evidence="5" id="KW-0862">Zinc</keyword>
<evidence type="ECO:0000256" key="1">
    <source>
        <dbReference type="ARBA" id="ARBA00004651"/>
    </source>
</evidence>
<keyword evidence="3" id="KW-1003">Cell membrane</keyword>
<accession>A0A0U4NBP5</accession>
<gene>
    <name evidence="8" type="primary">zupT</name>
    <name evidence="8" type="ORF">CB4_00579</name>
</gene>
<proteinExistence type="inferred from homology"/>
<evidence type="ECO:0000256" key="2">
    <source>
        <dbReference type="ARBA" id="ARBA00006939"/>
    </source>
</evidence>
<evidence type="ECO:0000256" key="4">
    <source>
        <dbReference type="ARBA" id="ARBA00022692"/>
    </source>
</evidence>
<dbReference type="RefSeq" id="WP_096463500.1">
    <property type="nucleotide sequence ID" value="NZ_AP017312.1"/>
</dbReference>
<dbReference type="GO" id="GO:0005385">
    <property type="term" value="F:zinc ion transmembrane transporter activity"/>
    <property type="evidence" value="ECO:0007669"/>
    <property type="project" value="TreeGrafter"/>
</dbReference>
<dbReference type="Pfam" id="PF02535">
    <property type="entry name" value="Zip"/>
    <property type="match status" value="1"/>
</dbReference>
<name>A0A0U4NBP5_9BACL</name>
<dbReference type="AlphaFoldDB" id="A0A0U4NBP5"/>
<dbReference type="PANTHER" id="PTHR11040">
    <property type="entry name" value="ZINC/IRON TRANSPORTER"/>
    <property type="match status" value="1"/>
</dbReference>
<dbReference type="InterPro" id="IPR003689">
    <property type="entry name" value="ZIP"/>
</dbReference>
<evidence type="ECO:0000256" key="3">
    <source>
        <dbReference type="ARBA" id="ARBA00022475"/>
    </source>
</evidence>
<evidence type="ECO:0000313" key="9">
    <source>
        <dbReference type="Proteomes" id="UP000217696"/>
    </source>
</evidence>
<reference evidence="8 9" key="1">
    <citation type="submission" date="2015-12" db="EMBL/GenBank/DDBJ databases">
        <title>Genome sequence of Aneurinibacillus soli.</title>
        <authorList>
            <person name="Lee J.S."/>
            <person name="Lee K.C."/>
            <person name="Kim K.K."/>
            <person name="Lee B.W."/>
        </authorList>
    </citation>
    <scope>NUCLEOTIDE SEQUENCE [LARGE SCALE GENOMIC DNA]</scope>
    <source>
        <strain evidence="8 9">CB4</strain>
    </source>
</reference>
<evidence type="ECO:0000256" key="5">
    <source>
        <dbReference type="ARBA" id="ARBA00022833"/>
    </source>
</evidence>
<organism evidence="8 9">
    <name type="scientific">Aneurinibacillus soli</name>
    <dbReference type="NCBI Taxonomy" id="1500254"/>
    <lineage>
        <taxon>Bacteria</taxon>
        <taxon>Bacillati</taxon>
        <taxon>Bacillota</taxon>
        <taxon>Bacilli</taxon>
        <taxon>Bacillales</taxon>
        <taxon>Paenibacillaceae</taxon>
        <taxon>Aneurinibacillus group</taxon>
        <taxon>Aneurinibacillus</taxon>
    </lineage>
</organism>
<evidence type="ECO:0000256" key="6">
    <source>
        <dbReference type="ARBA" id="ARBA00022989"/>
    </source>
</evidence>
<keyword evidence="7" id="KW-0472">Membrane</keyword>
<keyword evidence="6" id="KW-1133">Transmembrane helix</keyword>
<evidence type="ECO:0000313" key="8">
    <source>
        <dbReference type="EMBL" id="BAU26452.1"/>
    </source>
</evidence>
<dbReference type="Proteomes" id="UP000217696">
    <property type="component" value="Chromosome"/>
</dbReference>
<evidence type="ECO:0000256" key="7">
    <source>
        <dbReference type="ARBA" id="ARBA00023136"/>
    </source>
</evidence>
<keyword evidence="9" id="KW-1185">Reference proteome</keyword>
<dbReference type="PANTHER" id="PTHR11040:SF211">
    <property type="entry name" value="ZINC TRANSPORTER ZIP11"/>
    <property type="match status" value="1"/>
</dbReference>
<dbReference type="EMBL" id="AP017312">
    <property type="protein sequence ID" value="BAU26452.1"/>
    <property type="molecule type" value="Genomic_DNA"/>
</dbReference>
<keyword evidence="4" id="KW-0812">Transmembrane</keyword>
<comment type="subcellular location">
    <subcellularLocation>
        <location evidence="1">Cell membrane</location>
        <topology evidence="1">Multi-pass membrane protein</topology>
    </subcellularLocation>
</comment>
<dbReference type="OrthoDB" id="9787346at2"/>